<dbReference type="CDD" id="cd00077">
    <property type="entry name" value="HDc"/>
    <property type="match status" value="1"/>
</dbReference>
<evidence type="ECO:0000259" key="4">
    <source>
        <dbReference type="PROSITE" id="PS51831"/>
    </source>
</evidence>
<dbReference type="InterPro" id="IPR043519">
    <property type="entry name" value="NT_sf"/>
</dbReference>
<comment type="function">
    <text evidence="2">In eubacteria ppGpp (guanosine 3'-diphosphate 5'-diphosphate) is a mediator of the stringent response that coordinates a variety of cellular activities in response to changes in nutritional abundance.</text>
</comment>
<dbReference type="SMART" id="SM00471">
    <property type="entry name" value="HDc"/>
    <property type="match status" value="1"/>
</dbReference>
<dbReference type="InterPro" id="IPR002912">
    <property type="entry name" value="ACT_dom"/>
</dbReference>
<dbReference type="PROSITE" id="PS51880">
    <property type="entry name" value="TGS"/>
    <property type="match status" value="1"/>
</dbReference>
<dbReference type="Pfam" id="PF02824">
    <property type="entry name" value="TGS"/>
    <property type="match status" value="1"/>
</dbReference>
<dbReference type="Gene3D" id="3.30.460.10">
    <property type="entry name" value="Beta Polymerase, domain 2"/>
    <property type="match status" value="1"/>
</dbReference>
<evidence type="ECO:0000313" key="7">
    <source>
        <dbReference type="Proteomes" id="UP001144471"/>
    </source>
</evidence>
<proteinExistence type="inferred from homology"/>
<dbReference type="FunFam" id="3.30.460.10:FF:000001">
    <property type="entry name" value="GTP pyrophosphokinase RelA"/>
    <property type="match status" value="1"/>
</dbReference>
<dbReference type="CDD" id="cd01668">
    <property type="entry name" value="TGS_RSH"/>
    <property type="match status" value="1"/>
</dbReference>
<dbReference type="PROSITE" id="PS51831">
    <property type="entry name" value="HD"/>
    <property type="match status" value="1"/>
</dbReference>
<dbReference type="SMART" id="SM00954">
    <property type="entry name" value="RelA_SpoT"/>
    <property type="match status" value="1"/>
</dbReference>
<accession>A0A9W6LNX8</accession>
<feature type="domain" description="ACT" evidence="3">
    <location>
        <begin position="662"/>
        <end position="739"/>
    </location>
</feature>
<dbReference type="InterPro" id="IPR012676">
    <property type="entry name" value="TGS-like"/>
</dbReference>
<dbReference type="Gene3D" id="3.10.20.30">
    <property type="match status" value="1"/>
</dbReference>
<dbReference type="PROSITE" id="PS51671">
    <property type="entry name" value="ACT"/>
    <property type="match status" value="1"/>
</dbReference>
<dbReference type="SUPFAM" id="SSF55021">
    <property type="entry name" value="ACT-like"/>
    <property type="match status" value="1"/>
</dbReference>
<dbReference type="InterPro" id="IPR003607">
    <property type="entry name" value="HD/PDEase_dom"/>
</dbReference>
<name>A0A9W6LNX8_9FUSO</name>
<evidence type="ECO:0000256" key="1">
    <source>
        <dbReference type="ARBA" id="ARBA00025704"/>
    </source>
</evidence>
<dbReference type="PANTHER" id="PTHR21262:SF31">
    <property type="entry name" value="GTP PYROPHOSPHOKINASE"/>
    <property type="match status" value="1"/>
</dbReference>
<dbReference type="Gene3D" id="3.30.70.260">
    <property type="match status" value="1"/>
</dbReference>
<dbReference type="InterPro" id="IPR033655">
    <property type="entry name" value="TGS_RelA/SpoT"/>
</dbReference>
<evidence type="ECO:0000313" key="6">
    <source>
        <dbReference type="EMBL" id="GLI57017.1"/>
    </source>
</evidence>
<dbReference type="InterPro" id="IPR045865">
    <property type="entry name" value="ACT-like_dom_sf"/>
</dbReference>
<reference evidence="6" key="1">
    <citation type="submission" date="2022-12" db="EMBL/GenBank/DDBJ databases">
        <title>Reference genome sequencing for broad-spectrum identification of bacterial and archaeal isolates by mass spectrometry.</title>
        <authorList>
            <person name="Sekiguchi Y."/>
            <person name="Tourlousse D.M."/>
        </authorList>
    </citation>
    <scope>NUCLEOTIDE SEQUENCE</scope>
    <source>
        <strain evidence="6">10succ1</strain>
    </source>
</reference>
<comment type="pathway">
    <text evidence="1">Purine metabolism.</text>
</comment>
<evidence type="ECO:0000256" key="2">
    <source>
        <dbReference type="RuleBase" id="RU003847"/>
    </source>
</evidence>
<protein>
    <submittedName>
        <fullName evidence="6">Guanosine-3',5'-bis(Diphosphate) 3'-pyrophosphohydrolase</fullName>
    </submittedName>
</protein>
<dbReference type="FunFam" id="3.10.20.30:FF:000002">
    <property type="entry name" value="GTP pyrophosphokinase (RelA/SpoT)"/>
    <property type="match status" value="1"/>
</dbReference>
<evidence type="ECO:0000259" key="5">
    <source>
        <dbReference type="PROSITE" id="PS51880"/>
    </source>
</evidence>
<dbReference type="Pfam" id="PF04607">
    <property type="entry name" value="RelA_SpoT"/>
    <property type="match status" value="1"/>
</dbReference>
<dbReference type="InterPro" id="IPR012675">
    <property type="entry name" value="Beta-grasp_dom_sf"/>
</dbReference>
<comment type="caution">
    <text evidence="6">The sequence shown here is derived from an EMBL/GenBank/DDBJ whole genome shotgun (WGS) entry which is preliminary data.</text>
</comment>
<dbReference type="GO" id="GO:0005886">
    <property type="term" value="C:plasma membrane"/>
    <property type="evidence" value="ECO:0007669"/>
    <property type="project" value="TreeGrafter"/>
</dbReference>
<dbReference type="SUPFAM" id="SSF109604">
    <property type="entry name" value="HD-domain/PDEase-like"/>
    <property type="match status" value="1"/>
</dbReference>
<dbReference type="InterPro" id="IPR007685">
    <property type="entry name" value="RelA_SpoT"/>
</dbReference>
<dbReference type="Gene3D" id="1.10.3210.10">
    <property type="entry name" value="Hypothetical protein af1432"/>
    <property type="match status" value="1"/>
</dbReference>
<organism evidence="6 7">
    <name type="scientific">Propionigenium maris DSM 9537</name>
    <dbReference type="NCBI Taxonomy" id="1123000"/>
    <lineage>
        <taxon>Bacteria</taxon>
        <taxon>Fusobacteriati</taxon>
        <taxon>Fusobacteriota</taxon>
        <taxon>Fusobacteriia</taxon>
        <taxon>Fusobacteriales</taxon>
        <taxon>Fusobacteriaceae</taxon>
        <taxon>Propionigenium</taxon>
    </lineage>
</organism>
<dbReference type="CDD" id="cd05399">
    <property type="entry name" value="NT_Rel-Spo_like"/>
    <property type="match status" value="1"/>
</dbReference>
<dbReference type="SUPFAM" id="SSF81271">
    <property type="entry name" value="TGS-like"/>
    <property type="match status" value="1"/>
</dbReference>
<evidence type="ECO:0000259" key="3">
    <source>
        <dbReference type="PROSITE" id="PS51671"/>
    </source>
</evidence>
<dbReference type="InterPro" id="IPR004811">
    <property type="entry name" value="RelA/Spo_fam"/>
</dbReference>
<dbReference type="PANTHER" id="PTHR21262">
    <property type="entry name" value="GUANOSINE-3',5'-BIS DIPHOSPHATE 3'-PYROPHOSPHOHYDROLASE"/>
    <property type="match status" value="1"/>
</dbReference>
<feature type="domain" description="HD" evidence="4">
    <location>
        <begin position="62"/>
        <end position="159"/>
    </location>
</feature>
<comment type="similarity">
    <text evidence="2">Belongs to the relA/spoT family.</text>
</comment>
<dbReference type="InterPro" id="IPR006674">
    <property type="entry name" value="HD_domain"/>
</dbReference>
<feature type="domain" description="TGS" evidence="5">
    <location>
        <begin position="397"/>
        <end position="460"/>
    </location>
</feature>
<gene>
    <name evidence="6" type="ORF">PM10SUCC1_25310</name>
</gene>
<dbReference type="EMBL" id="BSDY01000012">
    <property type="protein sequence ID" value="GLI57017.1"/>
    <property type="molecule type" value="Genomic_DNA"/>
</dbReference>
<dbReference type="FunFam" id="1.10.3210.10:FF:000001">
    <property type="entry name" value="GTP pyrophosphokinase RelA"/>
    <property type="match status" value="1"/>
</dbReference>
<dbReference type="Pfam" id="PF13291">
    <property type="entry name" value="ACT_4"/>
    <property type="match status" value="1"/>
</dbReference>
<dbReference type="CDD" id="cd04876">
    <property type="entry name" value="ACT_RelA-SpoT"/>
    <property type="match status" value="1"/>
</dbReference>
<dbReference type="AlphaFoldDB" id="A0A9W6LNX8"/>
<keyword evidence="7" id="KW-1185">Reference proteome</keyword>
<sequence>MGRYESLNLYLTRRSEAMGYRREILDAIKENNLNVDSEKIILAYEFAKECHIGQYRKSGDDYILHPVEVSKILMGMKMDTDTIVAGILHDIVEDTMIPVSEIEYNFGRETANLVDGVTKLSVLPKGTKKQHENIRKMIVAMAQDIRVIIIKLADRLHNMRTLKFMPSHKQERIARETLEIFAPLAHRLGMAKIKWELEDLSLFYLEHDIYRKLVKLINSKRGEREEYTNRAISEIKGFLKDAHIPGEVSGRPKHFYSIYKKMYEKGKEFDEIYDLIALRVIVETEGDCYNTLGILHSNYKPVPGRFKDYIAVSKSNGYQSIHTTLVGPLGKFIEVQIRTQEMHNVAEDGVAAHWSYKEKSKVGKKDMVYSWLKQINEWQQEADNSEEFVKTVTGDILQETVFVFSPKGDVVELVQGATPLDFAFHIHTEIGYKCVGAKVNDKIVPIDYKLQNGDRVEVITSKNAKGPGSDWLDIVVTQSSKNKIRRWIKEKKFDENVKIGMDTLEKELSKVGVTMKEFESSEVLAKYLDRHSIQSKEDLYFRIAESRSKAEVLAGRFKPEVTKEIDIEALSETKREKSSGKKNDFGVVVAGLDNTLIRFAKCCTPLPGDDIGGYITKGAGIAVHRRDCKNYAGMVKSDPAREIDVNWDETIIEKKLNKYQFSFNTFVVDRPNILMDLVSIIANHKINVIGVNSNLIPKGLDRFINIKFTIEISKKEDYEKLLKHLSSIKDVIRIQRQGG</sequence>
<dbReference type="Proteomes" id="UP001144471">
    <property type="component" value="Unassembled WGS sequence"/>
</dbReference>
<dbReference type="GO" id="GO:0015969">
    <property type="term" value="P:guanosine tetraphosphate metabolic process"/>
    <property type="evidence" value="ECO:0007669"/>
    <property type="project" value="InterPro"/>
</dbReference>
<dbReference type="Pfam" id="PF13328">
    <property type="entry name" value="HD_4"/>
    <property type="match status" value="1"/>
</dbReference>
<dbReference type="NCBIfam" id="TIGR00691">
    <property type="entry name" value="spoT_relA"/>
    <property type="match status" value="1"/>
</dbReference>
<dbReference type="SUPFAM" id="SSF81301">
    <property type="entry name" value="Nucleotidyltransferase"/>
    <property type="match status" value="1"/>
</dbReference>
<dbReference type="InterPro" id="IPR004095">
    <property type="entry name" value="TGS"/>
</dbReference>